<feature type="zinc finger region" description="TRAF-type" evidence="7">
    <location>
        <begin position="169"/>
        <end position="221"/>
    </location>
</feature>
<reference evidence="10 11" key="1">
    <citation type="journal article" date="2022" name="Nat. Ecol. Evol.">
        <title>A masculinizing supergene underlies an exaggerated male reproductive morph in a spider.</title>
        <authorList>
            <person name="Hendrickx F."/>
            <person name="De Corte Z."/>
            <person name="Sonet G."/>
            <person name="Van Belleghem S.M."/>
            <person name="Kostlbacher S."/>
            <person name="Vangestel C."/>
        </authorList>
    </citation>
    <scope>NUCLEOTIDE SEQUENCE [LARGE SCALE GENOMIC DNA]</scope>
    <source>
        <strain evidence="10">W744_W776</strain>
    </source>
</reference>
<keyword evidence="2" id="KW-0963">Cytoplasm</keyword>
<dbReference type="InterPro" id="IPR001293">
    <property type="entry name" value="Znf_TRAF"/>
</dbReference>
<organism evidence="10 11">
    <name type="scientific">Oedothorax gibbosus</name>
    <dbReference type="NCBI Taxonomy" id="931172"/>
    <lineage>
        <taxon>Eukaryota</taxon>
        <taxon>Metazoa</taxon>
        <taxon>Ecdysozoa</taxon>
        <taxon>Arthropoda</taxon>
        <taxon>Chelicerata</taxon>
        <taxon>Arachnida</taxon>
        <taxon>Araneae</taxon>
        <taxon>Araneomorphae</taxon>
        <taxon>Entelegynae</taxon>
        <taxon>Araneoidea</taxon>
        <taxon>Linyphiidae</taxon>
        <taxon>Erigoninae</taxon>
        <taxon>Oedothorax</taxon>
    </lineage>
</organism>
<dbReference type="SUPFAM" id="SSF49599">
    <property type="entry name" value="TRAF domain-like"/>
    <property type="match status" value="4"/>
</dbReference>
<dbReference type="GO" id="GO:0005164">
    <property type="term" value="F:tumor necrosis factor receptor binding"/>
    <property type="evidence" value="ECO:0007669"/>
    <property type="project" value="TreeGrafter"/>
</dbReference>
<dbReference type="GO" id="GO:0043122">
    <property type="term" value="P:regulation of canonical NF-kappaB signal transduction"/>
    <property type="evidence" value="ECO:0007669"/>
    <property type="project" value="TreeGrafter"/>
</dbReference>
<feature type="domain" description="TRAF-type" evidence="9">
    <location>
        <begin position="222"/>
        <end position="275"/>
    </location>
</feature>
<comment type="subcellular location">
    <subcellularLocation>
        <location evidence="1">Cytoplasm</location>
    </subcellularLocation>
</comment>
<keyword evidence="4" id="KW-0677">Repeat</keyword>
<feature type="domain" description="MATH" evidence="8">
    <location>
        <begin position="374"/>
        <end position="515"/>
    </location>
</feature>
<dbReference type="GO" id="GO:0031625">
    <property type="term" value="F:ubiquitin protein ligase binding"/>
    <property type="evidence" value="ECO:0007669"/>
    <property type="project" value="TreeGrafter"/>
</dbReference>
<evidence type="ECO:0000256" key="4">
    <source>
        <dbReference type="ARBA" id="ARBA00022737"/>
    </source>
</evidence>
<evidence type="ECO:0000256" key="5">
    <source>
        <dbReference type="ARBA" id="ARBA00022771"/>
    </source>
</evidence>
<evidence type="ECO:0000256" key="3">
    <source>
        <dbReference type="ARBA" id="ARBA00022723"/>
    </source>
</evidence>
<evidence type="ECO:0000259" key="8">
    <source>
        <dbReference type="PROSITE" id="PS50144"/>
    </source>
</evidence>
<dbReference type="PANTHER" id="PTHR10131:SF94">
    <property type="entry name" value="TNF RECEPTOR-ASSOCIATED FACTOR 4"/>
    <property type="match status" value="1"/>
</dbReference>
<comment type="caution">
    <text evidence="10">The sequence shown here is derived from an EMBL/GenBank/DDBJ whole genome shotgun (WGS) entry which is preliminary data.</text>
</comment>
<accession>A0AAV6VUG9</accession>
<dbReference type="FunFam" id="2.60.210.10:FF:000007">
    <property type="entry name" value="TNF receptor-associated factor"/>
    <property type="match status" value="1"/>
</dbReference>
<keyword evidence="3 7" id="KW-0479">Metal-binding</keyword>
<evidence type="ECO:0000256" key="6">
    <source>
        <dbReference type="ARBA" id="ARBA00022833"/>
    </source>
</evidence>
<keyword evidence="11" id="KW-1185">Reference proteome</keyword>
<evidence type="ECO:0008006" key="12">
    <source>
        <dbReference type="Google" id="ProtNLM"/>
    </source>
</evidence>
<dbReference type="Gene3D" id="3.30.40.10">
    <property type="entry name" value="Zinc/RING finger domain, C3HC4 (zinc finger)"/>
    <property type="match status" value="3"/>
</dbReference>
<feature type="zinc finger region" description="TRAF-type" evidence="7">
    <location>
        <begin position="277"/>
        <end position="333"/>
    </location>
</feature>
<proteinExistence type="predicted"/>
<dbReference type="InterPro" id="IPR008974">
    <property type="entry name" value="TRAF-like"/>
</dbReference>
<dbReference type="GO" id="GO:0005737">
    <property type="term" value="C:cytoplasm"/>
    <property type="evidence" value="ECO:0007669"/>
    <property type="project" value="UniProtKB-SubCell"/>
</dbReference>
<evidence type="ECO:0000313" key="10">
    <source>
        <dbReference type="EMBL" id="KAG8199731.1"/>
    </source>
</evidence>
<dbReference type="GO" id="GO:0008270">
    <property type="term" value="F:zinc ion binding"/>
    <property type="evidence" value="ECO:0007669"/>
    <property type="project" value="UniProtKB-KW"/>
</dbReference>
<gene>
    <name evidence="10" type="ORF">JTE90_000826</name>
</gene>
<dbReference type="Pfam" id="PF02176">
    <property type="entry name" value="zf-TRAF"/>
    <property type="match status" value="2"/>
</dbReference>
<dbReference type="Pfam" id="PF21355">
    <property type="entry name" value="TRAF-mep_MATH"/>
    <property type="match status" value="1"/>
</dbReference>
<feature type="domain" description="TRAF-type" evidence="9">
    <location>
        <begin position="277"/>
        <end position="333"/>
    </location>
</feature>
<dbReference type="Gene3D" id="2.60.210.10">
    <property type="entry name" value="Apoptosis, Tumor Necrosis Factor Receptor Associated Protein 2, Chain A"/>
    <property type="match status" value="1"/>
</dbReference>
<sequence>MISCFNGTEKRNSKSSICSSEGVFTCPEDNLPLDYAKVHEADDTERKSSARGGNIVCFVRASRKREDKNASCCVVHKFVWSGQKYRLRIKLGVRHSEEEEPEPTMMEAADDFITWSNNSHRRSAPCFRGGTKIYPDPDAQVAIMGSVVYCIHYKEGCKWSDELRKLQGHLNMCKFDSLPCTSHCGAMIPRLVMEDHLLYTCPKRRTRCEYCQRDFTGETLETHVGSCQLEPIYCENKCGSKIPRRQHSTHRAHDCAKRLVPCRYCTKEFVYDTLQIHTPKCPRMPVSCPNRCEVAKIAKEDLETHLSEHCTVLALPCTFKDMGCKFKGTRSALDQHLEDACKPHLALVCGVVGRQQHHISTLRQALSSVTLNTTGTLLWKISDYTRRQGEYELCSAPFTTAPHGYRLQATLFPRGNGAGEGTHLSVYIKILPGEYDALLPWPFSHTVTFILYDQSQEQACNVVESFVPDPTWKNFQRPSKEPDALGFGFPRFVSHEILKKRTYVKDDAMFIKVKVDSNKTIAV</sequence>
<dbReference type="PROSITE" id="PS50145">
    <property type="entry name" value="ZF_TRAF"/>
    <property type="match status" value="3"/>
</dbReference>
<evidence type="ECO:0000256" key="1">
    <source>
        <dbReference type="ARBA" id="ARBA00004496"/>
    </source>
</evidence>
<evidence type="ECO:0000259" key="9">
    <source>
        <dbReference type="PROSITE" id="PS50145"/>
    </source>
</evidence>
<evidence type="ECO:0000256" key="2">
    <source>
        <dbReference type="ARBA" id="ARBA00022490"/>
    </source>
</evidence>
<dbReference type="AlphaFoldDB" id="A0AAV6VUG9"/>
<dbReference type="InterPro" id="IPR013083">
    <property type="entry name" value="Znf_RING/FYVE/PHD"/>
</dbReference>
<dbReference type="InterPro" id="IPR002083">
    <property type="entry name" value="MATH/TRAF_dom"/>
</dbReference>
<dbReference type="Proteomes" id="UP000827092">
    <property type="component" value="Unassembled WGS sequence"/>
</dbReference>
<dbReference type="EMBL" id="JAFNEN010000024">
    <property type="protein sequence ID" value="KAG8199731.1"/>
    <property type="molecule type" value="Genomic_DNA"/>
</dbReference>
<protein>
    <recommendedName>
        <fullName evidence="12">TNF receptor-associated factor 4</fullName>
    </recommendedName>
</protein>
<keyword evidence="6 7" id="KW-0862">Zinc</keyword>
<dbReference type="SMART" id="SM00061">
    <property type="entry name" value="MATH"/>
    <property type="match status" value="1"/>
</dbReference>
<name>A0AAV6VUG9_9ARAC</name>
<feature type="zinc finger region" description="TRAF-type" evidence="7">
    <location>
        <begin position="222"/>
        <end position="275"/>
    </location>
</feature>
<dbReference type="InterPro" id="IPR049342">
    <property type="entry name" value="TRAF1-6_MATH_dom"/>
</dbReference>
<keyword evidence="5 7" id="KW-0863">Zinc-finger</keyword>
<evidence type="ECO:0000313" key="11">
    <source>
        <dbReference type="Proteomes" id="UP000827092"/>
    </source>
</evidence>
<dbReference type="FunFam" id="3.30.40.10:FF:000121">
    <property type="entry name" value="TNF receptor-associated factor"/>
    <property type="match status" value="2"/>
</dbReference>
<dbReference type="GO" id="GO:0007165">
    <property type="term" value="P:signal transduction"/>
    <property type="evidence" value="ECO:0007669"/>
    <property type="project" value="InterPro"/>
</dbReference>
<dbReference type="PROSITE" id="PS50144">
    <property type="entry name" value="MATH"/>
    <property type="match status" value="1"/>
</dbReference>
<dbReference type="GO" id="GO:0042981">
    <property type="term" value="P:regulation of apoptotic process"/>
    <property type="evidence" value="ECO:0007669"/>
    <property type="project" value="InterPro"/>
</dbReference>
<feature type="domain" description="TRAF-type" evidence="9">
    <location>
        <begin position="169"/>
        <end position="221"/>
    </location>
</feature>
<evidence type="ECO:0000256" key="7">
    <source>
        <dbReference type="PROSITE-ProRule" id="PRU00207"/>
    </source>
</evidence>
<dbReference type="PANTHER" id="PTHR10131">
    <property type="entry name" value="TNF RECEPTOR ASSOCIATED FACTOR"/>
    <property type="match status" value="1"/>
</dbReference>